<accession>A0A7X4HFM9</accession>
<dbReference type="Proteomes" id="UP000450676">
    <property type="component" value="Unassembled WGS sequence"/>
</dbReference>
<evidence type="ECO:0000313" key="3">
    <source>
        <dbReference type="Proteomes" id="UP000450676"/>
    </source>
</evidence>
<evidence type="ECO:0000313" key="2">
    <source>
        <dbReference type="EMBL" id="MYN10336.1"/>
    </source>
</evidence>
<feature type="transmembrane region" description="Helical" evidence="1">
    <location>
        <begin position="60"/>
        <end position="79"/>
    </location>
</feature>
<keyword evidence="3" id="KW-1185">Reference proteome</keyword>
<reference evidence="2 3" key="1">
    <citation type="submission" date="2019-12" db="EMBL/GenBank/DDBJ databases">
        <title>Novel species isolated from a subtropical stream in China.</title>
        <authorList>
            <person name="Lu H."/>
        </authorList>
    </citation>
    <scope>NUCLEOTIDE SEQUENCE [LARGE SCALE GENOMIC DNA]</scope>
    <source>
        <strain evidence="2 3">FT127W</strain>
    </source>
</reference>
<keyword evidence="1" id="KW-0472">Membrane</keyword>
<name>A0A7X4HFM9_9BURK</name>
<feature type="transmembrane region" description="Helical" evidence="1">
    <location>
        <begin position="99"/>
        <end position="120"/>
    </location>
</feature>
<protein>
    <recommendedName>
        <fullName evidence="4">Transmembrane protein</fullName>
    </recommendedName>
</protein>
<proteinExistence type="predicted"/>
<keyword evidence="1" id="KW-1133">Transmembrane helix</keyword>
<dbReference type="AlphaFoldDB" id="A0A7X4HFM9"/>
<organism evidence="2 3">
    <name type="scientific">Pseudoduganella aquatica</name>
    <dbReference type="NCBI Taxonomy" id="2660641"/>
    <lineage>
        <taxon>Bacteria</taxon>
        <taxon>Pseudomonadati</taxon>
        <taxon>Pseudomonadota</taxon>
        <taxon>Betaproteobacteria</taxon>
        <taxon>Burkholderiales</taxon>
        <taxon>Oxalobacteraceae</taxon>
        <taxon>Telluria group</taxon>
        <taxon>Pseudoduganella</taxon>
    </lineage>
</organism>
<evidence type="ECO:0000256" key="1">
    <source>
        <dbReference type="SAM" id="Phobius"/>
    </source>
</evidence>
<feature type="transmembrane region" description="Helical" evidence="1">
    <location>
        <begin position="276"/>
        <end position="296"/>
    </location>
</feature>
<gene>
    <name evidence="2" type="ORF">GTP77_23715</name>
</gene>
<evidence type="ECO:0008006" key="4">
    <source>
        <dbReference type="Google" id="ProtNLM"/>
    </source>
</evidence>
<keyword evidence="1" id="KW-0812">Transmembrane</keyword>
<feature type="transmembrane region" description="Helical" evidence="1">
    <location>
        <begin position="20"/>
        <end position="48"/>
    </location>
</feature>
<comment type="caution">
    <text evidence="2">The sequence shown here is derived from an EMBL/GenBank/DDBJ whole genome shotgun (WGS) entry which is preliminary data.</text>
</comment>
<sequence length="316" mass="31708">MAVIPAAETTASGVSWGAVAAGALAAAALSFILLILGVGLGLSAVSPWSYNDAPIGKATIIWAAFMQLASAGVGGYLAGRLRVKWANVHGDEVYFRDTAHGLLAWALATLLTVALMAGAVRAALSGAIDAGAGAATAIGATAAAGAGAGLAKGAAQPALPALPGANSSANPAMNPAAYYTDMLLRTDAPLAETDNGALRAEVGRILVQQPGNGPSMAVDDRQYLARLVAKRTGVEQAEAERRVDDVHARMVKARTDAEAAAKNAAEQARKAGAQSALWMFVALLLGAFIASLAATFGGKLRDAGSAAPAFAAAPRR</sequence>
<dbReference type="EMBL" id="WWCU01000036">
    <property type="protein sequence ID" value="MYN10336.1"/>
    <property type="molecule type" value="Genomic_DNA"/>
</dbReference>